<feature type="chain" id="PRO_5008403443" evidence="1">
    <location>
        <begin position="20"/>
        <end position="163"/>
    </location>
</feature>
<protein>
    <submittedName>
        <fullName evidence="2">Uncharacterized protein</fullName>
    </submittedName>
</protein>
<keyword evidence="3" id="KW-1185">Reference proteome</keyword>
<evidence type="ECO:0000313" key="3">
    <source>
        <dbReference type="Proteomes" id="UP000092445"/>
    </source>
</evidence>
<organism evidence="2 3">
    <name type="scientific">Glossina pallidipes</name>
    <name type="common">Tsetse fly</name>
    <dbReference type="NCBI Taxonomy" id="7398"/>
    <lineage>
        <taxon>Eukaryota</taxon>
        <taxon>Metazoa</taxon>
        <taxon>Ecdysozoa</taxon>
        <taxon>Arthropoda</taxon>
        <taxon>Hexapoda</taxon>
        <taxon>Insecta</taxon>
        <taxon>Pterygota</taxon>
        <taxon>Neoptera</taxon>
        <taxon>Endopterygota</taxon>
        <taxon>Diptera</taxon>
        <taxon>Brachycera</taxon>
        <taxon>Muscomorpha</taxon>
        <taxon>Hippoboscoidea</taxon>
        <taxon>Glossinidae</taxon>
        <taxon>Glossina</taxon>
    </lineage>
</organism>
<reference evidence="2" key="2">
    <citation type="submission" date="2020-05" db="UniProtKB">
        <authorList>
            <consortium name="EnsemblMetazoa"/>
        </authorList>
    </citation>
    <scope>IDENTIFICATION</scope>
    <source>
        <strain evidence="2">IAEA</strain>
    </source>
</reference>
<dbReference type="EnsemblMetazoa" id="GPAI032545-RA">
    <property type="protein sequence ID" value="GPAI032545-PA"/>
    <property type="gene ID" value="GPAI032545"/>
</dbReference>
<dbReference type="Proteomes" id="UP000092445">
    <property type="component" value="Unassembled WGS sequence"/>
</dbReference>
<keyword evidence="1" id="KW-0732">Signal</keyword>
<feature type="signal peptide" evidence="1">
    <location>
        <begin position="1"/>
        <end position="19"/>
    </location>
</feature>
<evidence type="ECO:0000256" key="1">
    <source>
        <dbReference type="SAM" id="SignalP"/>
    </source>
</evidence>
<reference evidence="3" key="1">
    <citation type="submission" date="2014-03" db="EMBL/GenBank/DDBJ databases">
        <authorList>
            <person name="Aksoy S."/>
            <person name="Warren W."/>
            <person name="Wilson R.K."/>
        </authorList>
    </citation>
    <scope>NUCLEOTIDE SEQUENCE [LARGE SCALE GENOMIC DNA]</scope>
    <source>
        <strain evidence="3">IAEA</strain>
    </source>
</reference>
<evidence type="ECO:0000313" key="2">
    <source>
        <dbReference type="EnsemblMetazoa" id="GPAI032545-PA"/>
    </source>
</evidence>
<dbReference type="AlphaFoldDB" id="A0A1B0A2L7"/>
<proteinExistence type="predicted"/>
<accession>A0A1B0A2L7</accession>
<sequence length="163" mass="18982">MCHEMPLKLFCLLVAVVSLIENGFNYYLVEFTNKRANESKPCYYYDSESVRYLVHDGYFNFITQNNPNHTAVTNNDFFFLPSLIDLRRRSWGIPEHCYRTRLRTVCPKRSLKSLTELHCGELVKSIGVVFAKQILGYKRASRTLKCPTLETFGETSISEMVYI</sequence>
<dbReference type="VEuPathDB" id="VectorBase:GPAI032545"/>
<name>A0A1B0A2L7_GLOPL</name>